<feature type="compositionally biased region" description="Basic and acidic residues" evidence="1">
    <location>
        <begin position="50"/>
        <end position="66"/>
    </location>
</feature>
<feature type="domain" description="Putative host cell surface-exposed lipoprotein Ltp-like HTH region" evidence="2">
    <location>
        <begin position="177"/>
        <end position="224"/>
    </location>
</feature>
<organism evidence="3 4">
    <name type="scientific">Paenibacillus montaniterrae</name>
    <dbReference type="NCBI Taxonomy" id="429341"/>
    <lineage>
        <taxon>Bacteria</taxon>
        <taxon>Bacillati</taxon>
        <taxon>Bacillota</taxon>
        <taxon>Bacilli</taxon>
        <taxon>Bacillales</taxon>
        <taxon>Paenibacillaceae</taxon>
        <taxon>Paenibacillus</taxon>
    </lineage>
</organism>
<dbReference type="AlphaFoldDB" id="A0A919YR29"/>
<dbReference type="InterPro" id="IPR011434">
    <property type="entry name" value="Ltp-like_HTH"/>
</dbReference>
<dbReference type="InterPro" id="IPR036388">
    <property type="entry name" value="WH-like_DNA-bd_sf"/>
</dbReference>
<dbReference type="PROSITE" id="PS51257">
    <property type="entry name" value="PROKAR_LIPOPROTEIN"/>
    <property type="match status" value="1"/>
</dbReference>
<gene>
    <name evidence="3" type="ORF">J40TS1_33690</name>
</gene>
<feature type="region of interest" description="Disordered" evidence="1">
    <location>
        <begin position="34"/>
        <end position="74"/>
    </location>
</feature>
<sequence>MKESVKKQFYKKWWVGAVLIIVIGMISGCSVESGETKTVPVNKSTTSTPEVKDSELKQDEPVKEEQDSSVADDNVPKEYISALNSAESYSKTMHMSKTGIFEQLTSEYGENFSEEAAQYAIDNLKADWKENALKSAKSYSDTMHMSKKGIYEQLISEFGEQFTAEEAQYAVDNLEADWNENALKSAKSYQDTMDMAPEAIREQLTSEFGEQFTAEEAQYAIDNLDK</sequence>
<keyword evidence="4" id="KW-1185">Reference proteome</keyword>
<accession>A0A919YR29</accession>
<dbReference type="Gene3D" id="1.10.10.10">
    <property type="entry name" value="Winged helix-like DNA-binding domain superfamily/Winged helix DNA-binding domain"/>
    <property type="match status" value="3"/>
</dbReference>
<dbReference type="RefSeq" id="WP_306433585.1">
    <property type="nucleotide sequence ID" value="NZ_BOSE01000006.1"/>
</dbReference>
<dbReference type="EMBL" id="BOSE01000006">
    <property type="protein sequence ID" value="GIP17727.1"/>
    <property type="molecule type" value="Genomic_DNA"/>
</dbReference>
<protein>
    <recommendedName>
        <fullName evidence="2">Putative host cell surface-exposed lipoprotein Ltp-like HTH region domain-containing protein</fullName>
    </recommendedName>
</protein>
<name>A0A919YR29_9BACL</name>
<reference evidence="3" key="1">
    <citation type="submission" date="2021-03" db="EMBL/GenBank/DDBJ databases">
        <title>Antimicrobial resistance genes in bacteria isolated from Japanese honey, and their potential for conferring macrolide and lincosamide resistance in the American foulbrood pathogen Paenibacillus larvae.</title>
        <authorList>
            <person name="Okamoto M."/>
            <person name="Kumagai M."/>
            <person name="Kanamori H."/>
            <person name="Takamatsu D."/>
        </authorList>
    </citation>
    <scope>NUCLEOTIDE SEQUENCE</scope>
    <source>
        <strain evidence="3">J40TS1</strain>
    </source>
</reference>
<evidence type="ECO:0000313" key="3">
    <source>
        <dbReference type="EMBL" id="GIP17727.1"/>
    </source>
</evidence>
<evidence type="ECO:0000313" key="4">
    <source>
        <dbReference type="Proteomes" id="UP000683139"/>
    </source>
</evidence>
<evidence type="ECO:0000259" key="2">
    <source>
        <dbReference type="Pfam" id="PF07553"/>
    </source>
</evidence>
<dbReference type="Pfam" id="PF07553">
    <property type="entry name" value="Lipoprotein_Ltp"/>
    <property type="match status" value="3"/>
</dbReference>
<feature type="compositionally biased region" description="Polar residues" evidence="1">
    <location>
        <begin position="39"/>
        <end position="49"/>
    </location>
</feature>
<evidence type="ECO:0000256" key="1">
    <source>
        <dbReference type="SAM" id="MobiDB-lite"/>
    </source>
</evidence>
<comment type="caution">
    <text evidence="3">The sequence shown here is derived from an EMBL/GenBank/DDBJ whole genome shotgun (WGS) entry which is preliminary data.</text>
</comment>
<feature type="domain" description="Putative host cell surface-exposed lipoprotein Ltp-like HTH region" evidence="2">
    <location>
        <begin position="127"/>
        <end position="174"/>
    </location>
</feature>
<dbReference type="Proteomes" id="UP000683139">
    <property type="component" value="Unassembled WGS sequence"/>
</dbReference>
<feature type="domain" description="Putative host cell surface-exposed lipoprotein Ltp-like HTH region" evidence="2">
    <location>
        <begin position="78"/>
        <end position="124"/>
    </location>
</feature>
<proteinExistence type="predicted"/>